<protein>
    <submittedName>
        <fullName evidence="2">Hydroxylase</fullName>
    </submittedName>
</protein>
<accession>A0A370NQR9</accession>
<reference evidence="3" key="1">
    <citation type="submission" date="2018-06" db="EMBL/GenBank/DDBJ databases">
        <authorList>
            <person name="Feng T."/>
            <person name="Jeon C.O."/>
        </authorList>
    </citation>
    <scope>NUCLEOTIDE SEQUENCE [LARGE SCALE GENOMIC DNA]</scope>
    <source>
        <strain evidence="3">S23</strain>
    </source>
</reference>
<keyword evidence="3" id="KW-1185">Reference proteome</keyword>
<evidence type="ECO:0000313" key="3">
    <source>
        <dbReference type="Proteomes" id="UP000255165"/>
    </source>
</evidence>
<dbReference type="Gene3D" id="3.90.25.10">
    <property type="entry name" value="UDP-galactose 4-epimerase, domain 1"/>
    <property type="match status" value="1"/>
</dbReference>
<dbReference type="EMBL" id="QKWJ01000033">
    <property type="protein sequence ID" value="RDK07934.1"/>
    <property type="molecule type" value="Genomic_DNA"/>
</dbReference>
<organism evidence="2 3">
    <name type="scientific">Cupriavidus lacunae</name>
    <dbReference type="NCBI Taxonomy" id="2666307"/>
    <lineage>
        <taxon>Bacteria</taxon>
        <taxon>Pseudomonadati</taxon>
        <taxon>Pseudomonadota</taxon>
        <taxon>Betaproteobacteria</taxon>
        <taxon>Burkholderiales</taxon>
        <taxon>Burkholderiaceae</taxon>
        <taxon>Cupriavidus</taxon>
    </lineage>
</organism>
<proteinExistence type="predicted"/>
<dbReference type="Pfam" id="PF05368">
    <property type="entry name" value="NmrA"/>
    <property type="match status" value="1"/>
</dbReference>
<dbReference type="SUPFAM" id="SSF51735">
    <property type="entry name" value="NAD(P)-binding Rossmann-fold domains"/>
    <property type="match status" value="1"/>
</dbReference>
<comment type="caution">
    <text evidence="2">The sequence shown here is derived from an EMBL/GenBank/DDBJ whole genome shotgun (WGS) entry which is preliminary data.</text>
</comment>
<dbReference type="InterPro" id="IPR051604">
    <property type="entry name" value="Ergot_Alk_Oxidoreductase"/>
</dbReference>
<evidence type="ECO:0000313" key="2">
    <source>
        <dbReference type="EMBL" id="RDK07934.1"/>
    </source>
</evidence>
<evidence type="ECO:0000259" key="1">
    <source>
        <dbReference type="Pfam" id="PF05368"/>
    </source>
</evidence>
<sequence>MFFVLLIPTRKKLVSQETILVTGAAGSVGSTARTAIAILLEQGHRVRAMVRKLDARADTLRELGADVVVADMLDIVAVRAAMQGCSVVYFTMSVTPNYLEAATNVAVTAKSLGVTAFVNLSQMTLSQMSETETTGSPQQKQHWLAEQMLRWSGLPVVYLRPTAFFEGLFLPAARGIRDDNAIRLPFADGKTSPIAASDVGAAAAAVLANPEPHIGKIYELTGPQSLTMAEIAQEFSGALGRTIQYFNVPPQIWEAKLQEFQQPAHLIAHLVIMAQLHRDNRYNRMTDTFQQLVGRAPISAAEFARRHAAAFAPL</sequence>
<gene>
    <name evidence="2" type="ORF">DN412_23625</name>
</gene>
<feature type="domain" description="NmrA-like" evidence="1">
    <location>
        <begin position="16"/>
        <end position="282"/>
    </location>
</feature>
<dbReference type="InterPro" id="IPR036291">
    <property type="entry name" value="NAD(P)-bd_dom_sf"/>
</dbReference>
<dbReference type="AlphaFoldDB" id="A0A370NQR9"/>
<dbReference type="PANTHER" id="PTHR43162">
    <property type="match status" value="1"/>
</dbReference>
<dbReference type="InterPro" id="IPR008030">
    <property type="entry name" value="NmrA-like"/>
</dbReference>
<dbReference type="Gene3D" id="3.40.50.720">
    <property type="entry name" value="NAD(P)-binding Rossmann-like Domain"/>
    <property type="match status" value="1"/>
</dbReference>
<dbReference type="PANTHER" id="PTHR43162:SF1">
    <property type="entry name" value="PRESTALK A DIFFERENTIATION PROTEIN A"/>
    <property type="match status" value="1"/>
</dbReference>
<name>A0A370NQR9_9BURK</name>
<dbReference type="Proteomes" id="UP000255165">
    <property type="component" value="Unassembled WGS sequence"/>
</dbReference>